<dbReference type="Pfam" id="PF07727">
    <property type="entry name" value="RVT_2"/>
    <property type="match status" value="1"/>
</dbReference>
<dbReference type="PANTHER" id="PTHR34222">
    <property type="entry name" value="GAG_PRE-INTEGRS DOMAIN-CONTAINING PROTEIN"/>
    <property type="match status" value="1"/>
</dbReference>
<reference evidence="2" key="1">
    <citation type="submission" date="2020-06" db="EMBL/GenBank/DDBJ databases">
        <authorList>
            <person name="Li T."/>
            <person name="Hu X."/>
            <person name="Zhang T."/>
            <person name="Song X."/>
            <person name="Zhang H."/>
            <person name="Dai N."/>
            <person name="Sheng W."/>
            <person name="Hou X."/>
            <person name="Wei L."/>
        </authorList>
    </citation>
    <scope>NUCLEOTIDE SEQUENCE</scope>
    <source>
        <strain evidence="2">K16</strain>
        <tissue evidence="2">Leaf</tissue>
    </source>
</reference>
<feature type="domain" description="Reverse transcriptase Ty1/copia-type" evidence="1">
    <location>
        <begin position="220"/>
        <end position="282"/>
    </location>
</feature>
<name>A0AAE1X304_9LAMI</name>
<dbReference type="PANTHER" id="PTHR34222:SF99">
    <property type="entry name" value="PROTEIN, PUTATIVE-RELATED"/>
    <property type="match status" value="1"/>
</dbReference>
<dbReference type="Proteomes" id="UP001289374">
    <property type="component" value="Unassembled WGS sequence"/>
</dbReference>
<dbReference type="AlphaFoldDB" id="A0AAE1X304"/>
<organism evidence="2 3">
    <name type="scientific">Sesamum angolense</name>
    <dbReference type="NCBI Taxonomy" id="2727404"/>
    <lineage>
        <taxon>Eukaryota</taxon>
        <taxon>Viridiplantae</taxon>
        <taxon>Streptophyta</taxon>
        <taxon>Embryophyta</taxon>
        <taxon>Tracheophyta</taxon>
        <taxon>Spermatophyta</taxon>
        <taxon>Magnoliopsida</taxon>
        <taxon>eudicotyledons</taxon>
        <taxon>Gunneridae</taxon>
        <taxon>Pentapetalae</taxon>
        <taxon>asterids</taxon>
        <taxon>lamiids</taxon>
        <taxon>Lamiales</taxon>
        <taxon>Pedaliaceae</taxon>
        <taxon>Sesamum</taxon>
    </lineage>
</organism>
<evidence type="ECO:0000313" key="3">
    <source>
        <dbReference type="Proteomes" id="UP001289374"/>
    </source>
</evidence>
<evidence type="ECO:0000259" key="1">
    <source>
        <dbReference type="Pfam" id="PF07727"/>
    </source>
</evidence>
<proteinExistence type="predicted"/>
<dbReference type="EMBL" id="JACGWL010000004">
    <property type="protein sequence ID" value="KAK4404216.1"/>
    <property type="molecule type" value="Genomic_DNA"/>
</dbReference>
<reference evidence="2" key="2">
    <citation type="journal article" date="2024" name="Plant">
        <title>Genomic evolution and insights into agronomic trait innovations of Sesamum species.</title>
        <authorList>
            <person name="Miao H."/>
            <person name="Wang L."/>
            <person name="Qu L."/>
            <person name="Liu H."/>
            <person name="Sun Y."/>
            <person name="Le M."/>
            <person name="Wang Q."/>
            <person name="Wei S."/>
            <person name="Zheng Y."/>
            <person name="Lin W."/>
            <person name="Duan Y."/>
            <person name="Cao H."/>
            <person name="Xiong S."/>
            <person name="Wang X."/>
            <person name="Wei L."/>
            <person name="Li C."/>
            <person name="Ma Q."/>
            <person name="Ju M."/>
            <person name="Zhao R."/>
            <person name="Li G."/>
            <person name="Mu C."/>
            <person name="Tian Q."/>
            <person name="Mei H."/>
            <person name="Zhang T."/>
            <person name="Gao T."/>
            <person name="Zhang H."/>
        </authorList>
    </citation>
    <scope>NUCLEOTIDE SEQUENCE</scope>
    <source>
        <strain evidence="2">K16</strain>
    </source>
</reference>
<keyword evidence="3" id="KW-1185">Reference proteome</keyword>
<comment type="caution">
    <text evidence="2">The sequence shown here is derived from an EMBL/GenBank/DDBJ whole genome shotgun (WGS) entry which is preliminary data.</text>
</comment>
<sequence length="324" mass="36286">MKKLWDELACLNPIPACSYGSSKAMAEVKTSSQLMQFLIGLSEAYDHVRNQVLLMEPLPSVAKVYSIFIRVEKQREVPFGNLQEGAMNTKFIATRRQGKVVPKTGETGANLTELIRLELRRLMRGEEQGEEVNTNFVDYEDFAGTRKAGVEISNAIKGGSIRKEWNLATVRVFLVVLAARGLPLSHLDVNNAFLHGTLDEDIYMEAPEGYETEPGHVYVDIQQVKDYLHELFTIKDLGAAKYFSRLEIARSSQGFIVAQNKYIQDIVKDIGLVHCKAVTTPLPAGMKFSHDSGKVFLDSSKYRRLLGRVLYLSFTLPDIAHGAQ</sequence>
<gene>
    <name evidence="2" type="ORF">Sango_0790200</name>
</gene>
<protein>
    <submittedName>
        <fullName evidence="2">Retrovirus-related Pol polyprotein from transposon RE1</fullName>
    </submittedName>
</protein>
<accession>A0AAE1X304</accession>
<dbReference type="InterPro" id="IPR013103">
    <property type="entry name" value="RVT_2"/>
</dbReference>
<evidence type="ECO:0000313" key="2">
    <source>
        <dbReference type="EMBL" id="KAK4404216.1"/>
    </source>
</evidence>